<keyword evidence="2 4" id="KW-0863">Zinc-finger</keyword>
<evidence type="ECO:0000256" key="4">
    <source>
        <dbReference type="PROSITE-ProRule" id="PRU00134"/>
    </source>
</evidence>
<evidence type="ECO:0000313" key="6">
    <source>
        <dbReference type="EMBL" id="GAQ92376.1"/>
    </source>
</evidence>
<dbReference type="Gene3D" id="6.10.140.2220">
    <property type="match status" value="1"/>
</dbReference>
<feature type="domain" description="MYND-type" evidence="5">
    <location>
        <begin position="743"/>
        <end position="787"/>
    </location>
</feature>
<dbReference type="InterPro" id="IPR044508">
    <property type="entry name" value="At5g50450/At1g67340-like"/>
</dbReference>
<evidence type="ECO:0000259" key="5">
    <source>
        <dbReference type="PROSITE" id="PS50865"/>
    </source>
</evidence>
<accession>A0A1Y1IU73</accession>
<dbReference type="Proteomes" id="UP000054558">
    <property type="component" value="Unassembled WGS sequence"/>
</dbReference>
<proteinExistence type="predicted"/>
<keyword evidence="3" id="KW-0862">Zinc</keyword>
<dbReference type="OrthoDB" id="432970at2759"/>
<evidence type="ECO:0000256" key="1">
    <source>
        <dbReference type="ARBA" id="ARBA00022723"/>
    </source>
</evidence>
<keyword evidence="1" id="KW-0479">Metal-binding</keyword>
<sequence length="793" mass="87303">MASKASDFVARFVRLSREERAYEMLQDLRSMIMGIGSMGFEALVLMENKEAVACLLDLVLVTDVKEEYHLILGVLLKMSSIPSFAKTFGDGPATHSFLHFQRFLLPKVQAALRRRADWDSATVHTACLYMELLNNLMQHSPRFATEALNARVVHELLRSLPVPAQPSLSWADSLELAFLTYLVEHQSMMLVILQQTNPAGEKELRLDDLALLGDWLDRYLGYLDALSVPMLARGEGVRIGGAGGNLLRVIELVEGPERVNRVLFTKPRREALLRTADRLCALGGTYEAFGRQMARTVEHAGVVSEGGTAGELGKRGKKEEGARVSVAKAESLFDRLQTAERESVKCELLDELQSELRKEGWEASDTQRLAAKDCFPVLIDVVEKEHRKTDRKAGDTAGTFKGPVWPAVYILAALAEPFQEINNEENGAFCPELADCAPRLLRFARGAVNSLGLLELRMLLDALFAAYNLNPDEKWESRWPLLDVLLAANARYVAGCPGSFCVWHHFYDHLALIPEPSKDTRGVISLFRATPLAGPEKCASWAGLKQKMDDDVINGVATWGPDARKRKLAVAALDVLDEGANALLEPNSPIVYAAAALEFFCRSGGVVKDEVPGHIGPLMSCLGAAYAGMAGLVRTCEGRAADEEERWGIFGSVAANLTFCLQTVLASEPLAGAFLDALACNGGVTFAAEVLRTRGGAERYVWKNVPEEKNRAELLELLEELRGVAVRLWEGLSASYGLKKCSFPECPRDVLETSKNLFKRCAACGGVQYCSKECQASHWKKEHKKTCKRKDGT</sequence>
<organism evidence="6 7">
    <name type="scientific">Klebsormidium nitens</name>
    <name type="common">Green alga</name>
    <name type="synonym">Ulothrix nitens</name>
    <dbReference type="NCBI Taxonomy" id="105231"/>
    <lineage>
        <taxon>Eukaryota</taxon>
        <taxon>Viridiplantae</taxon>
        <taxon>Streptophyta</taxon>
        <taxon>Klebsormidiophyceae</taxon>
        <taxon>Klebsormidiales</taxon>
        <taxon>Klebsormidiaceae</taxon>
        <taxon>Klebsormidium</taxon>
    </lineage>
</organism>
<dbReference type="PANTHER" id="PTHR46758:SF2">
    <property type="entry name" value="OJ1485_B09.11 PROTEIN"/>
    <property type="match status" value="1"/>
</dbReference>
<reference evidence="6 7" key="1">
    <citation type="journal article" date="2014" name="Nat. Commun.">
        <title>Klebsormidium flaccidum genome reveals primary factors for plant terrestrial adaptation.</title>
        <authorList>
            <person name="Hori K."/>
            <person name="Maruyama F."/>
            <person name="Fujisawa T."/>
            <person name="Togashi T."/>
            <person name="Yamamoto N."/>
            <person name="Seo M."/>
            <person name="Sato S."/>
            <person name="Yamada T."/>
            <person name="Mori H."/>
            <person name="Tajima N."/>
            <person name="Moriyama T."/>
            <person name="Ikeuchi M."/>
            <person name="Watanabe M."/>
            <person name="Wada H."/>
            <person name="Kobayashi K."/>
            <person name="Saito M."/>
            <person name="Masuda T."/>
            <person name="Sasaki-Sekimoto Y."/>
            <person name="Mashiguchi K."/>
            <person name="Awai K."/>
            <person name="Shimojima M."/>
            <person name="Masuda S."/>
            <person name="Iwai M."/>
            <person name="Nobusawa T."/>
            <person name="Narise T."/>
            <person name="Kondo S."/>
            <person name="Saito H."/>
            <person name="Sato R."/>
            <person name="Murakawa M."/>
            <person name="Ihara Y."/>
            <person name="Oshima-Yamada Y."/>
            <person name="Ohtaka K."/>
            <person name="Satoh M."/>
            <person name="Sonobe K."/>
            <person name="Ishii M."/>
            <person name="Ohtani R."/>
            <person name="Kanamori-Sato M."/>
            <person name="Honoki R."/>
            <person name="Miyazaki D."/>
            <person name="Mochizuki H."/>
            <person name="Umetsu J."/>
            <person name="Higashi K."/>
            <person name="Shibata D."/>
            <person name="Kamiya Y."/>
            <person name="Sato N."/>
            <person name="Nakamura Y."/>
            <person name="Tabata S."/>
            <person name="Ida S."/>
            <person name="Kurokawa K."/>
            <person name="Ohta H."/>
        </authorList>
    </citation>
    <scope>NUCLEOTIDE SEQUENCE [LARGE SCALE GENOMIC DNA]</scope>
    <source>
        <strain evidence="6 7">NIES-2285</strain>
    </source>
</reference>
<dbReference type="InterPro" id="IPR002893">
    <property type="entry name" value="Znf_MYND"/>
</dbReference>
<dbReference type="PROSITE" id="PS50865">
    <property type="entry name" value="ZF_MYND_2"/>
    <property type="match status" value="1"/>
</dbReference>
<name>A0A1Y1IU73_KLENI</name>
<protein>
    <recommendedName>
        <fullName evidence="5">MYND-type domain-containing protein</fullName>
    </recommendedName>
</protein>
<evidence type="ECO:0000256" key="2">
    <source>
        <dbReference type="ARBA" id="ARBA00022771"/>
    </source>
</evidence>
<dbReference type="AlphaFoldDB" id="A0A1Y1IU73"/>
<dbReference type="PANTHER" id="PTHR46758">
    <property type="entry name" value="MYND DOMAIN-CONTAINING"/>
    <property type="match status" value="1"/>
</dbReference>
<dbReference type="SUPFAM" id="SSF144232">
    <property type="entry name" value="HIT/MYND zinc finger-like"/>
    <property type="match status" value="1"/>
</dbReference>
<evidence type="ECO:0000256" key="3">
    <source>
        <dbReference type="ARBA" id="ARBA00022833"/>
    </source>
</evidence>
<gene>
    <name evidence="6" type="ORF">KFL_009980030</name>
</gene>
<dbReference type="EMBL" id="DF237947">
    <property type="protein sequence ID" value="GAQ92376.1"/>
    <property type="molecule type" value="Genomic_DNA"/>
</dbReference>
<dbReference type="GO" id="GO:0008270">
    <property type="term" value="F:zinc ion binding"/>
    <property type="evidence" value="ECO:0007669"/>
    <property type="project" value="UniProtKB-KW"/>
</dbReference>
<dbReference type="Pfam" id="PF01753">
    <property type="entry name" value="zf-MYND"/>
    <property type="match status" value="1"/>
</dbReference>
<evidence type="ECO:0000313" key="7">
    <source>
        <dbReference type="Proteomes" id="UP000054558"/>
    </source>
</evidence>
<keyword evidence="7" id="KW-1185">Reference proteome</keyword>